<feature type="domain" description="ABC transmembrane type-1" evidence="9">
    <location>
        <begin position="100"/>
        <end position="346"/>
    </location>
</feature>
<keyword evidence="5 7" id="KW-1133">Transmembrane helix</keyword>
<evidence type="ECO:0000313" key="10">
    <source>
        <dbReference type="EMBL" id="WAR19688.1"/>
    </source>
</evidence>
<feature type="transmembrane region" description="Helical" evidence="7">
    <location>
        <begin position="293"/>
        <end position="311"/>
    </location>
</feature>
<keyword evidence="2 7" id="KW-0812">Transmembrane</keyword>
<dbReference type="InterPro" id="IPR027417">
    <property type="entry name" value="P-loop_NTPase"/>
</dbReference>
<dbReference type="PROSITE" id="PS50893">
    <property type="entry name" value="ABC_TRANSPORTER_2"/>
    <property type="match status" value="1"/>
</dbReference>
<dbReference type="InterPro" id="IPR039421">
    <property type="entry name" value="Type_1_exporter"/>
</dbReference>
<dbReference type="PANTHER" id="PTHR43394">
    <property type="entry name" value="ATP-DEPENDENT PERMEASE MDL1, MITOCHONDRIAL"/>
    <property type="match status" value="1"/>
</dbReference>
<dbReference type="InterPro" id="IPR036640">
    <property type="entry name" value="ABC1_TM_sf"/>
</dbReference>
<gene>
    <name evidence="10" type="ORF">MAR_001526</name>
</gene>
<evidence type="ECO:0000256" key="5">
    <source>
        <dbReference type="ARBA" id="ARBA00022989"/>
    </source>
</evidence>
<dbReference type="InterPro" id="IPR017871">
    <property type="entry name" value="ABC_transporter-like_CS"/>
</dbReference>
<dbReference type="PROSITE" id="PS50929">
    <property type="entry name" value="ABC_TM1F"/>
    <property type="match status" value="1"/>
</dbReference>
<dbReference type="Proteomes" id="UP001164746">
    <property type="component" value="Chromosome 11"/>
</dbReference>
<protein>
    <submittedName>
        <fullName evidence="10">ABCBA-like protein</fullName>
    </submittedName>
</protein>
<dbReference type="Gene3D" id="3.40.50.300">
    <property type="entry name" value="P-loop containing nucleotide triphosphate hydrolases"/>
    <property type="match status" value="1"/>
</dbReference>
<dbReference type="CDD" id="cd18573">
    <property type="entry name" value="ABC_6TM_ABCB10_like"/>
    <property type="match status" value="1"/>
</dbReference>
<reference evidence="10" key="1">
    <citation type="submission" date="2022-11" db="EMBL/GenBank/DDBJ databases">
        <title>Centuries of genome instability and evolution in soft-shell clam transmissible cancer (bioRxiv).</title>
        <authorList>
            <person name="Hart S.F.M."/>
            <person name="Yonemitsu M.A."/>
            <person name="Giersch R.M."/>
            <person name="Beal B.F."/>
            <person name="Arriagada G."/>
            <person name="Davis B.W."/>
            <person name="Ostrander E.A."/>
            <person name="Goff S.P."/>
            <person name="Metzger M.J."/>
        </authorList>
    </citation>
    <scope>NUCLEOTIDE SEQUENCE</scope>
    <source>
        <strain evidence="10">MELC-2E11</strain>
        <tissue evidence="10">Siphon/mantle</tissue>
    </source>
</reference>
<evidence type="ECO:0000256" key="1">
    <source>
        <dbReference type="ARBA" id="ARBA00004141"/>
    </source>
</evidence>
<dbReference type="SUPFAM" id="SSF52540">
    <property type="entry name" value="P-loop containing nucleoside triphosphate hydrolases"/>
    <property type="match status" value="1"/>
</dbReference>
<dbReference type="InterPro" id="IPR003439">
    <property type="entry name" value="ABC_transporter-like_ATP-bd"/>
</dbReference>
<dbReference type="Pfam" id="PF00005">
    <property type="entry name" value="ABC_tran"/>
    <property type="match status" value="1"/>
</dbReference>
<dbReference type="PROSITE" id="PS00211">
    <property type="entry name" value="ABC_TRANSPORTER_1"/>
    <property type="match status" value="1"/>
</dbReference>
<keyword evidence="4" id="KW-0067">ATP-binding</keyword>
<evidence type="ECO:0000256" key="7">
    <source>
        <dbReference type="SAM" id="Phobius"/>
    </source>
</evidence>
<keyword evidence="3" id="KW-0547">Nucleotide-binding</keyword>
<evidence type="ECO:0000256" key="3">
    <source>
        <dbReference type="ARBA" id="ARBA00022741"/>
    </source>
</evidence>
<comment type="subcellular location">
    <subcellularLocation>
        <location evidence="1">Membrane</location>
        <topology evidence="1">Multi-pass membrane protein</topology>
    </subcellularLocation>
</comment>
<dbReference type="SUPFAM" id="SSF90123">
    <property type="entry name" value="ABC transporter transmembrane region"/>
    <property type="match status" value="1"/>
</dbReference>
<name>A0ABY7FG39_MYAAR</name>
<evidence type="ECO:0000256" key="6">
    <source>
        <dbReference type="ARBA" id="ARBA00023136"/>
    </source>
</evidence>
<dbReference type="InterPro" id="IPR011527">
    <property type="entry name" value="ABC1_TM_dom"/>
</dbReference>
<evidence type="ECO:0000259" key="8">
    <source>
        <dbReference type="PROSITE" id="PS50893"/>
    </source>
</evidence>
<keyword evidence="11" id="KW-1185">Reference proteome</keyword>
<evidence type="ECO:0000313" key="11">
    <source>
        <dbReference type="Proteomes" id="UP001164746"/>
    </source>
</evidence>
<dbReference type="Gene3D" id="1.20.1560.10">
    <property type="entry name" value="ABC transporter type 1, transmembrane domain"/>
    <property type="match status" value="2"/>
</dbReference>
<keyword evidence="6 7" id="KW-0472">Membrane</keyword>
<proteinExistence type="predicted"/>
<dbReference type="SMART" id="SM00382">
    <property type="entry name" value="AAA"/>
    <property type="match status" value="1"/>
</dbReference>
<dbReference type="EMBL" id="CP111022">
    <property type="protein sequence ID" value="WAR19688.1"/>
    <property type="molecule type" value="Genomic_DNA"/>
</dbReference>
<dbReference type="PANTHER" id="PTHR43394:SF1">
    <property type="entry name" value="ATP-BINDING CASSETTE SUB-FAMILY B MEMBER 10, MITOCHONDRIAL"/>
    <property type="match status" value="1"/>
</dbReference>
<accession>A0ABY7FG39</accession>
<feature type="transmembrane region" description="Helical" evidence="7">
    <location>
        <begin position="99"/>
        <end position="120"/>
    </location>
</feature>
<evidence type="ECO:0000256" key="4">
    <source>
        <dbReference type="ARBA" id="ARBA00022840"/>
    </source>
</evidence>
<feature type="domain" description="ABC transporter" evidence="8">
    <location>
        <begin position="363"/>
        <end position="591"/>
    </location>
</feature>
<dbReference type="InterPro" id="IPR003593">
    <property type="entry name" value="AAA+_ATPase"/>
</dbReference>
<evidence type="ECO:0000256" key="2">
    <source>
        <dbReference type="ARBA" id="ARBA00022692"/>
    </source>
</evidence>
<dbReference type="Pfam" id="PF00664">
    <property type="entry name" value="ABC_membrane"/>
    <property type="match status" value="2"/>
</dbReference>
<organism evidence="10 11">
    <name type="scientific">Mya arenaria</name>
    <name type="common">Soft-shell clam</name>
    <dbReference type="NCBI Taxonomy" id="6604"/>
    <lineage>
        <taxon>Eukaryota</taxon>
        <taxon>Metazoa</taxon>
        <taxon>Spiralia</taxon>
        <taxon>Lophotrochozoa</taxon>
        <taxon>Mollusca</taxon>
        <taxon>Bivalvia</taxon>
        <taxon>Autobranchia</taxon>
        <taxon>Heteroconchia</taxon>
        <taxon>Euheterodonta</taxon>
        <taxon>Imparidentia</taxon>
        <taxon>Neoheterodontei</taxon>
        <taxon>Myida</taxon>
        <taxon>Myoidea</taxon>
        <taxon>Myidae</taxon>
        <taxon>Mya</taxon>
    </lineage>
</organism>
<sequence>MTPSNMLCSLFGRCNMKNTSVLYRNSKCYFVVHSFLRRTQPKQCFSVVSKRFFSVSHVKFPKNGTNGKTSNIVKKNTSVPKASELRRLMKAAHPERWKIAGAVCLLVISSSVSLAVPFYMGKIIDIINESAHDGTLMEKLTTICSYLLVVFAVGALANFGRSYLMDVSAMKIIQQIRQKLFSSVMKQDIGFFDKTKTGELISRLSTDSYLVGRSVYTSPKLALIAMGIVPPIVVMSKIYGSYVRKITTQVQDSLAAATSVAEEKVSNIRTVRSFTKEKEEMESYNKALQKTGFSGNLIVLSVFYAGGYMMSESMLTIGELSAFLLYAAYIGISLSGMTSFYSELNKGLGASGIVPIKPLQGKIDFREVNFKYPSREESSILSRLNLTMPPGTVTAVVGASGSGKSTLGREIYLDDVNIRDIDPQWLRHQIGVVSQEPALFSCSIADNIRYGATDPSVVTSEMVEDAARQAFADIFIRNFPQQYDTLVGERGLMLSGGQKQRIALARAIIKNPKILLLDEATSALDSESEYYVKEALHRLMVGRTVITIAHRLSTIREADQIAVLDKGAVAELGSYEQLTAMQDGIFRKLVEKQTITY</sequence>
<evidence type="ECO:0000259" key="9">
    <source>
        <dbReference type="PROSITE" id="PS50929"/>
    </source>
</evidence>
<feature type="transmembrane region" description="Helical" evidence="7">
    <location>
        <begin position="140"/>
        <end position="160"/>
    </location>
</feature>
<feature type="transmembrane region" description="Helical" evidence="7">
    <location>
        <begin position="323"/>
        <end position="341"/>
    </location>
</feature>